<dbReference type="EMBL" id="JACHJD010000047">
    <property type="protein sequence ID" value="MBB5109924.1"/>
    <property type="molecule type" value="Genomic_DNA"/>
</dbReference>
<accession>A0A7W8B3Y5</accession>
<dbReference type="AlphaFoldDB" id="A0A7W8B3Y5"/>
<reference evidence="1 2" key="1">
    <citation type="submission" date="2020-08" db="EMBL/GenBank/DDBJ databases">
        <title>Genomic Encyclopedia of Type Strains, Phase III (KMG-III): the genomes of soil and plant-associated and newly described type strains.</title>
        <authorList>
            <person name="Whitman W."/>
        </authorList>
    </citation>
    <scope>NUCLEOTIDE SEQUENCE [LARGE SCALE GENOMIC DNA]</scope>
    <source>
        <strain evidence="1 2">CECT 3146</strain>
    </source>
</reference>
<proteinExistence type="predicted"/>
<gene>
    <name evidence="1" type="ORF">FHS40_009054</name>
</gene>
<protein>
    <submittedName>
        <fullName evidence="1">Uncharacterized protein</fullName>
    </submittedName>
</protein>
<evidence type="ECO:0000313" key="2">
    <source>
        <dbReference type="Proteomes" id="UP000549009"/>
    </source>
</evidence>
<keyword evidence="2" id="KW-1185">Reference proteome</keyword>
<name>A0A7W8B3Y5_STRST</name>
<comment type="caution">
    <text evidence="1">The sequence shown here is derived from an EMBL/GenBank/DDBJ whole genome shotgun (WGS) entry which is preliminary data.</text>
</comment>
<dbReference type="Proteomes" id="UP000549009">
    <property type="component" value="Unassembled WGS sequence"/>
</dbReference>
<evidence type="ECO:0000313" key="1">
    <source>
        <dbReference type="EMBL" id="MBB5109924.1"/>
    </source>
</evidence>
<sequence length="244" mass="26704">MHATVLGRTVTTLASMLSPWATWQSTVVHERCPLMNMRRTASRIAASSTLVAAAMASAATAHSVGLTSGDSNYCAARVATDSAKVYEYVETGDWLGGYDMRETGEQFRYGQCIMGFDDGDDSKYKSGRFEDNRVRVENREVPVYRISALGTNMTFTAVIGTTSGPRKPVVYVRSDHTVPCPGSECDALASRDPSPQLDAYDQCKWEGLTDEYCEEVSDGFMGLRAGQPALDHRTGDRQLNREVG</sequence>
<organism evidence="1 2">
    <name type="scientific">Streptomyces spectabilis</name>
    <dbReference type="NCBI Taxonomy" id="68270"/>
    <lineage>
        <taxon>Bacteria</taxon>
        <taxon>Bacillati</taxon>
        <taxon>Actinomycetota</taxon>
        <taxon>Actinomycetes</taxon>
        <taxon>Kitasatosporales</taxon>
        <taxon>Streptomycetaceae</taxon>
        <taxon>Streptomyces</taxon>
    </lineage>
</organism>